<reference evidence="3 4" key="1">
    <citation type="journal article" date="2017" name="ISME J.">
        <title>Potential for microbial H2 and metal transformations associated with novel bacteria and archaea in deep terrestrial subsurface sediments.</title>
        <authorList>
            <person name="Hernsdorf A.W."/>
            <person name="Amano Y."/>
            <person name="Miyakawa K."/>
            <person name="Ise K."/>
            <person name="Suzuki Y."/>
            <person name="Anantharaman K."/>
            <person name="Probst A."/>
            <person name="Burstein D."/>
            <person name="Thomas B.C."/>
            <person name="Banfield J.F."/>
        </authorList>
    </citation>
    <scope>NUCLEOTIDE SEQUENCE [LARGE SCALE GENOMIC DNA]</scope>
    <source>
        <strain evidence="3">HGW-Falkowbacteria-1</strain>
    </source>
</reference>
<evidence type="ECO:0000259" key="2">
    <source>
        <dbReference type="Pfam" id="PF13439"/>
    </source>
</evidence>
<feature type="domain" description="Glycosyltransferase subfamily 4-like N-terminal" evidence="2">
    <location>
        <begin position="16"/>
        <end position="186"/>
    </location>
</feature>
<dbReference type="GO" id="GO:0016757">
    <property type="term" value="F:glycosyltransferase activity"/>
    <property type="evidence" value="ECO:0007669"/>
    <property type="project" value="InterPro"/>
</dbReference>
<dbReference type="Pfam" id="PF00534">
    <property type="entry name" value="Glycos_transf_1"/>
    <property type="match status" value="1"/>
</dbReference>
<dbReference type="Proteomes" id="UP000233517">
    <property type="component" value="Unassembled WGS sequence"/>
</dbReference>
<dbReference type="AlphaFoldDB" id="A0A2N2EAS2"/>
<dbReference type="EMBL" id="PHAI01000001">
    <property type="protein sequence ID" value="PKM91843.1"/>
    <property type="molecule type" value="Genomic_DNA"/>
</dbReference>
<comment type="caution">
    <text evidence="3">The sequence shown here is derived from an EMBL/GenBank/DDBJ whole genome shotgun (WGS) entry which is preliminary data.</text>
</comment>
<sequence>MRIAVINNLYKPYQKGGAEKIADKTVQELKTLGHCVFIVTTKPRNAKNVNEETKTYYLNSNYYNLGKHSVVYRLFWQILNIFNLNQALKLKKILKTEKPDLVISNNLMGLSYLSFKIIKRLGIKHAHILHDIQLLHPSGLMFYKKEEITNTFPAKIYQKINKYLASSPDLIISPSQWLLNKHKKRGFFGKSKKIVLDNPLAFTKKDINRKQEVTEKNIFNFLFIGQIEEHKGVLFLIRSFRKIKNDNIKLKIIGDGSQMEKAKEMAKNNKNITFLGKYTGNEIEKELIENDCLIVPSLCYENSPTVIYEASAFDMPIIASDLGGISELIKKYKGILFEAKNSHDLVNKINYFCLNYKRYFKNPLPQIGEKNYAEKILKEI</sequence>
<dbReference type="InterPro" id="IPR050194">
    <property type="entry name" value="Glycosyltransferase_grp1"/>
</dbReference>
<feature type="domain" description="Glycosyl transferase family 1" evidence="1">
    <location>
        <begin position="205"/>
        <end position="357"/>
    </location>
</feature>
<accession>A0A2N2EAS2</accession>
<dbReference type="Pfam" id="PF13439">
    <property type="entry name" value="Glyco_transf_4"/>
    <property type="match status" value="1"/>
</dbReference>
<evidence type="ECO:0008006" key="5">
    <source>
        <dbReference type="Google" id="ProtNLM"/>
    </source>
</evidence>
<dbReference type="InterPro" id="IPR028098">
    <property type="entry name" value="Glyco_trans_4-like_N"/>
</dbReference>
<evidence type="ECO:0000259" key="1">
    <source>
        <dbReference type="Pfam" id="PF00534"/>
    </source>
</evidence>
<protein>
    <recommendedName>
        <fullName evidence="5">Glycosyltransferase</fullName>
    </recommendedName>
</protein>
<dbReference type="InterPro" id="IPR001296">
    <property type="entry name" value="Glyco_trans_1"/>
</dbReference>
<dbReference type="PANTHER" id="PTHR45947">
    <property type="entry name" value="SULFOQUINOVOSYL TRANSFERASE SQD2"/>
    <property type="match status" value="1"/>
</dbReference>
<name>A0A2N2EAS2_9BACT</name>
<organism evidence="3 4">
    <name type="scientific">Candidatus Falkowbacteria bacterium HGW-Falkowbacteria-1</name>
    <dbReference type="NCBI Taxonomy" id="2013768"/>
    <lineage>
        <taxon>Bacteria</taxon>
        <taxon>Candidatus Falkowiibacteriota</taxon>
    </lineage>
</organism>
<dbReference type="SUPFAM" id="SSF53756">
    <property type="entry name" value="UDP-Glycosyltransferase/glycogen phosphorylase"/>
    <property type="match status" value="1"/>
</dbReference>
<evidence type="ECO:0000313" key="4">
    <source>
        <dbReference type="Proteomes" id="UP000233517"/>
    </source>
</evidence>
<evidence type="ECO:0000313" key="3">
    <source>
        <dbReference type="EMBL" id="PKM91843.1"/>
    </source>
</evidence>
<dbReference type="PANTHER" id="PTHR45947:SF13">
    <property type="entry name" value="TRANSFERASE"/>
    <property type="match status" value="1"/>
</dbReference>
<gene>
    <name evidence="3" type="ORF">CVU82_01390</name>
</gene>
<dbReference type="Gene3D" id="3.40.50.2000">
    <property type="entry name" value="Glycogen Phosphorylase B"/>
    <property type="match status" value="2"/>
</dbReference>
<proteinExistence type="predicted"/>